<protein>
    <submittedName>
        <fullName evidence="1">16733_t:CDS:1</fullName>
    </submittedName>
</protein>
<dbReference type="Proteomes" id="UP000789759">
    <property type="component" value="Unassembled WGS sequence"/>
</dbReference>
<evidence type="ECO:0000313" key="2">
    <source>
        <dbReference type="Proteomes" id="UP000789759"/>
    </source>
</evidence>
<sequence>MLVPPVGEFPSHNALIKHVLSINNPNYNHEPSNNLLAHPSFRRLDNQSLERLNTMSKASVHSRQIVSSFNQSGSIVALQDIYNAHEKLHREYLQR</sequence>
<comment type="caution">
    <text evidence="1">The sequence shown here is derived from an EMBL/GenBank/DDBJ whole genome shotgun (WGS) entry which is preliminary data.</text>
</comment>
<organism evidence="1 2">
    <name type="scientific">Cetraspora pellucida</name>
    <dbReference type="NCBI Taxonomy" id="1433469"/>
    <lineage>
        <taxon>Eukaryota</taxon>
        <taxon>Fungi</taxon>
        <taxon>Fungi incertae sedis</taxon>
        <taxon>Mucoromycota</taxon>
        <taxon>Glomeromycotina</taxon>
        <taxon>Glomeromycetes</taxon>
        <taxon>Diversisporales</taxon>
        <taxon>Gigasporaceae</taxon>
        <taxon>Cetraspora</taxon>
    </lineage>
</organism>
<dbReference type="EMBL" id="CAJVQA010007230">
    <property type="protein sequence ID" value="CAG8653569.1"/>
    <property type="molecule type" value="Genomic_DNA"/>
</dbReference>
<reference evidence="1" key="1">
    <citation type="submission" date="2021-06" db="EMBL/GenBank/DDBJ databases">
        <authorList>
            <person name="Kallberg Y."/>
            <person name="Tangrot J."/>
            <person name="Rosling A."/>
        </authorList>
    </citation>
    <scope>NUCLEOTIDE SEQUENCE</scope>
    <source>
        <strain evidence="1">FL966</strain>
    </source>
</reference>
<dbReference type="OrthoDB" id="2437500at2759"/>
<gene>
    <name evidence="1" type="ORF">CPELLU_LOCUS9455</name>
</gene>
<proteinExistence type="predicted"/>
<accession>A0A9N9DY86</accession>
<keyword evidence="2" id="KW-1185">Reference proteome</keyword>
<evidence type="ECO:0000313" key="1">
    <source>
        <dbReference type="EMBL" id="CAG8653569.1"/>
    </source>
</evidence>
<name>A0A9N9DY86_9GLOM</name>
<dbReference type="AlphaFoldDB" id="A0A9N9DY86"/>